<reference evidence="4" key="1">
    <citation type="journal article" date="2021" name="Nat. Commun.">
        <title>Genetic determinants of endophytism in the Arabidopsis root mycobiome.</title>
        <authorList>
            <person name="Mesny F."/>
            <person name="Miyauchi S."/>
            <person name="Thiergart T."/>
            <person name="Pickel B."/>
            <person name="Atanasova L."/>
            <person name="Karlsson M."/>
            <person name="Huettel B."/>
            <person name="Barry K.W."/>
            <person name="Haridas S."/>
            <person name="Chen C."/>
            <person name="Bauer D."/>
            <person name="Andreopoulos W."/>
            <person name="Pangilinan J."/>
            <person name="LaButti K."/>
            <person name="Riley R."/>
            <person name="Lipzen A."/>
            <person name="Clum A."/>
            <person name="Drula E."/>
            <person name="Henrissat B."/>
            <person name="Kohler A."/>
            <person name="Grigoriev I.V."/>
            <person name="Martin F.M."/>
            <person name="Hacquard S."/>
        </authorList>
    </citation>
    <scope>NUCLEOTIDE SEQUENCE</scope>
    <source>
        <strain evidence="4">MPI-CAGE-AT-0147</strain>
    </source>
</reference>
<dbReference type="Gene3D" id="3.40.50.300">
    <property type="entry name" value="P-loop containing nucleotide triphosphate hydrolases"/>
    <property type="match status" value="2"/>
</dbReference>
<dbReference type="SMART" id="SM00175">
    <property type="entry name" value="RAB"/>
    <property type="match status" value="1"/>
</dbReference>
<dbReference type="InterPro" id="IPR001806">
    <property type="entry name" value="Small_GTPase"/>
</dbReference>
<name>A0A9P9EUV3_9HYPO</name>
<accession>A0A9P9EUV3</accession>
<dbReference type="InterPro" id="IPR020849">
    <property type="entry name" value="Small_GTPase_Ras-type"/>
</dbReference>
<dbReference type="InterPro" id="IPR027417">
    <property type="entry name" value="P-loop_NTPase"/>
</dbReference>
<protein>
    <submittedName>
        <fullName evidence="4">Ras family-domain-containing protein</fullName>
    </submittedName>
</protein>
<evidence type="ECO:0000259" key="3">
    <source>
        <dbReference type="Pfam" id="PF06395"/>
    </source>
</evidence>
<dbReference type="SUPFAM" id="SSF48065">
    <property type="entry name" value="DBL homology domain (DH-domain)"/>
    <property type="match status" value="1"/>
</dbReference>
<evidence type="ECO:0000313" key="4">
    <source>
        <dbReference type="EMBL" id="KAH7146039.1"/>
    </source>
</evidence>
<dbReference type="Pfam" id="PF06395">
    <property type="entry name" value="CDC24"/>
    <property type="match status" value="1"/>
</dbReference>
<dbReference type="Pfam" id="PF00071">
    <property type="entry name" value="Ras"/>
    <property type="match status" value="1"/>
</dbReference>
<dbReference type="PROSITE" id="PS51421">
    <property type="entry name" value="RAS"/>
    <property type="match status" value="1"/>
</dbReference>
<dbReference type="Proteomes" id="UP000738349">
    <property type="component" value="Unassembled WGS sequence"/>
</dbReference>
<keyword evidence="5" id="KW-1185">Reference proteome</keyword>
<dbReference type="SUPFAM" id="SSF52540">
    <property type="entry name" value="P-loop containing nucleoside triphosphate hydrolases"/>
    <property type="match status" value="1"/>
</dbReference>
<dbReference type="AlphaFoldDB" id="A0A9P9EUV3"/>
<dbReference type="InterPro" id="IPR010481">
    <property type="entry name" value="Cdc24/Scd1_N"/>
</dbReference>
<proteinExistence type="predicted"/>
<gene>
    <name evidence="4" type="ORF">EDB81DRAFT_794315</name>
</gene>
<comment type="caution">
    <text evidence="4">The sequence shown here is derived from an EMBL/GenBank/DDBJ whole genome shotgun (WGS) entry which is preliminary data.</text>
</comment>
<dbReference type="PRINTS" id="PR00449">
    <property type="entry name" value="RASTRNSFRMNG"/>
</dbReference>
<dbReference type="GO" id="GO:0016020">
    <property type="term" value="C:membrane"/>
    <property type="evidence" value="ECO:0007669"/>
    <property type="project" value="InterPro"/>
</dbReference>
<evidence type="ECO:0000256" key="2">
    <source>
        <dbReference type="ARBA" id="ARBA00023134"/>
    </source>
</evidence>
<evidence type="ECO:0000256" key="1">
    <source>
        <dbReference type="ARBA" id="ARBA00022741"/>
    </source>
</evidence>
<dbReference type="OrthoDB" id="19923at2759"/>
<dbReference type="InterPro" id="IPR035899">
    <property type="entry name" value="DBL_dom_sf"/>
</dbReference>
<dbReference type="SMART" id="SM00173">
    <property type="entry name" value="RAS"/>
    <property type="match status" value="1"/>
</dbReference>
<dbReference type="PANTHER" id="PTHR24070">
    <property type="entry name" value="RAS, DI-RAS, AND RHEB FAMILY MEMBERS OF SMALL GTPASE SUPERFAMILY"/>
    <property type="match status" value="1"/>
</dbReference>
<dbReference type="GO" id="GO:0003924">
    <property type="term" value="F:GTPase activity"/>
    <property type="evidence" value="ECO:0007669"/>
    <property type="project" value="InterPro"/>
</dbReference>
<keyword evidence="2" id="KW-0342">GTP-binding</keyword>
<keyword evidence="1" id="KW-0547">Nucleotide-binding</keyword>
<dbReference type="GO" id="GO:0005525">
    <property type="term" value="F:GTP binding"/>
    <property type="evidence" value="ECO:0007669"/>
    <property type="project" value="UniProtKB-KW"/>
</dbReference>
<dbReference type="GO" id="GO:0007165">
    <property type="term" value="P:signal transduction"/>
    <property type="evidence" value="ECO:0007669"/>
    <property type="project" value="InterPro"/>
</dbReference>
<organism evidence="4 5">
    <name type="scientific">Dactylonectria macrodidyma</name>
    <dbReference type="NCBI Taxonomy" id="307937"/>
    <lineage>
        <taxon>Eukaryota</taxon>
        <taxon>Fungi</taxon>
        <taxon>Dikarya</taxon>
        <taxon>Ascomycota</taxon>
        <taxon>Pezizomycotina</taxon>
        <taxon>Sordariomycetes</taxon>
        <taxon>Hypocreomycetidae</taxon>
        <taxon>Hypocreales</taxon>
        <taxon>Nectriaceae</taxon>
        <taxon>Dactylonectria</taxon>
    </lineage>
</organism>
<dbReference type="EMBL" id="JAGMUV010000008">
    <property type="protein sequence ID" value="KAH7146039.1"/>
    <property type="molecule type" value="Genomic_DNA"/>
</dbReference>
<sequence length="739" mass="83419">MDPLSAIASIAGIATAASKATKILKVLITQTILSALEQLVSNISTRNVKYASLIQTLPLPEPISPGWRLLALMQWQQLISTVEMLLERNHNLSKRLRGIESTFNITLQYQATSQFIVSTDSLAPHTASLKRSSLVEFEFERDLKASYVYRQAKRDTMDFSVCSSVARTHAWSIFSGISLSNISEISVLALPLYAEDIANPQHYDFGYETVQPKLLFSLTVYTRSIYYECVEAQLQLSQFEWFAELYCLIASSLSELVAKLAIVKFVQACVSRLSFQPADCFTIADLMSIDTTNHIKVIRLVRLLLARLAEAGLIQAVLFEFTPQVFTAEPSPVGLAMDEFLCDERLYLIRLEILLKTAEQIISSGTLPVNTVKQMFAPVGPLVDVQRKFLIKAEMLVQRPYLRQTWLSKESKSTLRTALSSAENHDEHRAVLDDALAVLGLPSQQLEKYKAFLLELSQHGLHESRDIKSAKESLQWVKETVGIAIATQELHKAKTALSKDLDDKGKEAKRILQATEAYPKSLQRGFLRQRKPLPQDHLRPQLYIVQIIHTKDIQHVFRSARQARPVKPSSKFPREYKLVVVGGGGTGKGRLITKLIESHFGDEYDPTIEDSYRQQCVIDDEVALLDVLNTASQEEYSAIREQYMRTAEGYLLQQILRVKDKDFFPMVLVSNKCSLESEREVTTQEGIALVRSFECGFVEADAESSINVDKPFFDLVREIRRYEMTGHGCVSPPMLRPNE</sequence>
<feature type="domain" description="Cdc24/Scd1 N-terminal" evidence="3">
    <location>
        <begin position="257"/>
        <end position="305"/>
    </location>
</feature>
<dbReference type="PROSITE" id="PS51419">
    <property type="entry name" value="RAB"/>
    <property type="match status" value="1"/>
</dbReference>
<evidence type="ECO:0000313" key="5">
    <source>
        <dbReference type="Proteomes" id="UP000738349"/>
    </source>
</evidence>